<organism evidence="1">
    <name type="scientific">Cupriavidus necator</name>
    <name type="common">Alcaligenes eutrophus</name>
    <name type="synonym">Ralstonia eutropha</name>
    <dbReference type="NCBI Taxonomy" id="106590"/>
    <lineage>
        <taxon>Bacteria</taxon>
        <taxon>Pseudomonadati</taxon>
        <taxon>Pseudomonadota</taxon>
        <taxon>Betaproteobacteria</taxon>
        <taxon>Burkholderiales</taxon>
        <taxon>Burkholderiaceae</taxon>
        <taxon>Cupriavidus</taxon>
    </lineage>
</organism>
<dbReference type="EMBL" id="FMSH01000049">
    <property type="protein sequence ID" value="SCU73944.1"/>
    <property type="molecule type" value="Genomic_DNA"/>
</dbReference>
<protein>
    <submittedName>
        <fullName evidence="1">Uncharacterized protein</fullName>
    </submittedName>
</protein>
<sequence>MPLGKAPKCGDFLRACPVGAVQYASAGGFPRIAATPALLEQFMLEVPGRQFRRFVMRNRTPNRTKTQRRRVTRGALPILKRLLHFLQGELRDVPSHFQEGNWCGGGSRGPWPGACRHRPGRGPQTGHEFAANLDGSALLQPVLQHQRLRAYL</sequence>
<accession>A0A1K0I9I5</accession>
<evidence type="ECO:0000313" key="1">
    <source>
        <dbReference type="EMBL" id="SCU73944.1"/>
    </source>
</evidence>
<proteinExistence type="predicted"/>
<reference evidence="1" key="1">
    <citation type="submission" date="2016-09" db="EMBL/GenBank/DDBJ databases">
        <authorList>
            <person name="Capua I."/>
            <person name="De Benedictis P."/>
            <person name="Joannis T."/>
            <person name="Lombin L.H."/>
            <person name="Cattoli G."/>
        </authorList>
    </citation>
    <scope>NUCLEOTIDE SEQUENCE</scope>
    <source>
        <strain evidence="1">B9</strain>
    </source>
</reference>
<gene>
    <name evidence="1" type="ORF">CNECB9_1420004</name>
</gene>
<dbReference type="AlphaFoldDB" id="A0A1K0I9I5"/>
<name>A0A1K0I9I5_CUPNE</name>